<feature type="chain" id="PRO_5020651396" evidence="2">
    <location>
        <begin position="27"/>
        <end position="328"/>
    </location>
</feature>
<dbReference type="CDD" id="cd13578">
    <property type="entry name" value="PBP2_Bug27"/>
    <property type="match status" value="1"/>
</dbReference>
<dbReference type="PROSITE" id="PS51318">
    <property type="entry name" value="TAT"/>
    <property type="match status" value="1"/>
</dbReference>
<dbReference type="InterPro" id="IPR006311">
    <property type="entry name" value="TAT_signal"/>
</dbReference>
<keyword evidence="3" id="KW-0675">Receptor</keyword>
<dbReference type="EMBL" id="SLXH01000017">
    <property type="protein sequence ID" value="TCP16538.1"/>
    <property type="molecule type" value="Genomic_DNA"/>
</dbReference>
<feature type="signal peptide" evidence="2">
    <location>
        <begin position="1"/>
        <end position="26"/>
    </location>
</feature>
<dbReference type="SUPFAM" id="SSF53850">
    <property type="entry name" value="Periplasmic binding protein-like II"/>
    <property type="match status" value="1"/>
</dbReference>
<dbReference type="Pfam" id="PF03401">
    <property type="entry name" value="TctC"/>
    <property type="match status" value="1"/>
</dbReference>
<keyword evidence="4" id="KW-1185">Reference proteome</keyword>
<reference evidence="3 4" key="1">
    <citation type="submission" date="2019-03" db="EMBL/GenBank/DDBJ databases">
        <title>Genomic Encyclopedia of Type Strains, Phase IV (KMG-IV): sequencing the most valuable type-strain genomes for metagenomic binning, comparative biology and taxonomic classification.</title>
        <authorList>
            <person name="Goeker M."/>
        </authorList>
    </citation>
    <scope>NUCLEOTIDE SEQUENCE [LARGE SCALE GENOMIC DNA]</scope>
    <source>
        <strain evidence="3 4">DSM 1837</strain>
    </source>
</reference>
<dbReference type="PANTHER" id="PTHR42928:SF5">
    <property type="entry name" value="BLR1237 PROTEIN"/>
    <property type="match status" value="1"/>
</dbReference>
<evidence type="ECO:0000313" key="3">
    <source>
        <dbReference type="EMBL" id="TCP16538.1"/>
    </source>
</evidence>
<dbReference type="InterPro" id="IPR005064">
    <property type="entry name" value="BUG"/>
</dbReference>
<comment type="caution">
    <text evidence="3">The sequence shown here is derived from an EMBL/GenBank/DDBJ whole genome shotgun (WGS) entry which is preliminary data.</text>
</comment>
<gene>
    <name evidence="3" type="ORF">EV674_1174</name>
</gene>
<evidence type="ECO:0000313" key="4">
    <source>
        <dbReference type="Proteomes" id="UP000295182"/>
    </source>
</evidence>
<organism evidence="3 4">
    <name type="scientific">Simplicispira metamorpha</name>
    <dbReference type="NCBI Taxonomy" id="80881"/>
    <lineage>
        <taxon>Bacteria</taxon>
        <taxon>Pseudomonadati</taxon>
        <taxon>Pseudomonadota</taxon>
        <taxon>Betaproteobacteria</taxon>
        <taxon>Burkholderiales</taxon>
        <taxon>Comamonadaceae</taxon>
        <taxon>Simplicispira</taxon>
    </lineage>
</organism>
<dbReference type="AlphaFoldDB" id="A0A4R2N6U0"/>
<dbReference type="PIRSF" id="PIRSF017082">
    <property type="entry name" value="YflP"/>
    <property type="match status" value="1"/>
</dbReference>
<dbReference type="OrthoDB" id="8678477at2"/>
<dbReference type="PANTHER" id="PTHR42928">
    <property type="entry name" value="TRICARBOXYLATE-BINDING PROTEIN"/>
    <property type="match status" value="1"/>
</dbReference>
<name>A0A4R2N6U0_9BURK</name>
<comment type="similarity">
    <text evidence="1">Belongs to the UPF0065 (bug) family.</text>
</comment>
<accession>A0A4R2N6U0</accession>
<keyword evidence="2" id="KW-0732">Signal</keyword>
<sequence>MQRRQFIATGAGAALSASVAALPAWAQEAWPTKPVKLIVPFPPGGPTDVMGRTAAKVMAEKLGQPFVVENKAGAGGNIGTEAVAKAAADGYTIGLSAISSLAIAPHLYAKVPFSVEKDFAPISLVGTSPCVIVVHPSAPFSDLKGLVAYAKANPGKLNYATSGIGTSNHLAAELLQATAGIQLTSVPYKGSSQIVPDLLSGVLLMSMESSLATTLQHIKAGKLKAIAVTSPKRSRALPQVPTIAESGYPGFEVETWFGLVAPVGTPRAIVDKLQSAWSEGSKLTDATNAFEAISADIRVQTPAQFADFIRAENLRWGSLIQKLGIKLD</sequence>
<dbReference type="Proteomes" id="UP000295182">
    <property type="component" value="Unassembled WGS sequence"/>
</dbReference>
<protein>
    <submittedName>
        <fullName evidence="3">Tripartite-type tricarboxylate transporter receptor subunit TctC</fullName>
    </submittedName>
</protein>
<dbReference type="Gene3D" id="3.40.190.150">
    <property type="entry name" value="Bordetella uptake gene, domain 1"/>
    <property type="match status" value="1"/>
</dbReference>
<evidence type="ECO:0000256" key="2">
    <source>
        <dbReference type="SAM" id="SignalP"/>
    </source>
</evidence>
<proteinExistence type="inferred from homology"/>
<dbReference type="RefSeq" id="WP_119013260.1">
    <property type="nucleotide sequence ID" value="NZ_QXNC01000014.1"/>
</dbReference>
<evidence type="ECO:0000256" key="1">
    <source>
        <dbReference type="ARBA" id="ARBA00006987"/>
    </source>
</evidence>
<dbReference type="InterPro" id="IPR042100">
    <property type="entry name" value="Bug_dom1"/>
</dbReference>
<dbReference type="Gene3D" id="3.40.190.10">
    <property type="entry name" value="Periplasmic binding protein-like II"/>
    <property type="match status" value="1"/>
</dbReference>